<name>A0A286PGW1_STROL</name>
<proteinExistence type="predicted"/>
<gene>
    <name evidence="1" type="ORF">SO3561_10365</name>
</gene>
<keyword evidence="2" id="KW-1185">Reference proteome</keyword>
<evidence type="ECO:0000313" key="1">
    <source>
        <dbReference type="EMBL" id="GAX58790.1"/>
    </source>
</evidence>
<reference evidence="2" key="1">
    <citation type="submission" date="2017-05" db="EMBL/GenBank/DDBJ databases">
        <title>Streptomyces olivochromogenes NBRC 3561 whole genome shotgun sequence.</title>
        <authorList>
            <person name="Dohra H."/>
            <person name="Kodani S."/>
        </authorList>
    </citation>
    <scope>NUCLEOTIDE SEQUENCE [LARGE SCALE GENOMIC DNA]</scope>
    <source>
        <strain evidence="2">NBRC 3561</strain>
    </source>
</reference>
<organism evidence="1 2">
    <name type="scientific">Streptomyces olivochromogenes</name>
    <dbReference type="NCBI Taxonomy" id="1963"/>
    <lineage>
        <taxon>Bacteria</taxon>
        <taxon>Bacillati</taxon>
        <taxon>Actinomycetota</taxon>
        <taxon>Actinomycetes</taxon>
        <taxon>Kitasatosporales</taxon>
        <taxon>Streptomycetaceae</taxon>
        <taxon>Streptomyces</taxon>
    </lineage>
</organism>
<dbReference type="AlphaFoldDB" id="A0A286PGW1"/>
<dbReference type="EMBL" id="BDQI01000065">
    <property type="protein sequence ID" value="GAX58790.1"/>
    <property type="molecule type" value="Genomic_DNA"/>
</dbReference>
<protein>
    <submittedName>
        <fullName evidence="1">Uncharacterized protein</fullName>
    </submittedName>
</protein>
<evidence type="ECO:0000313" key="2">
    <source>
        <dbReference type="Proteomes" id="UP000217446"/>
    </source>
</evidence>
<comment type="caution">
    <text evidence="1">The sequence shown here is derived from an EMBL/GenBank/DDBJ whole genome shotgun (WGS) entry which is preliminary data.</text>
</comment>
<dbReference type="Proteomes" id="UP000217446">
    <property type="component" value="Unassembled WGS sequence"/>
</dbReference>
<accession>A0A286PGW1</accession>
<sequence length="48" mass="5247">MDATGQHQMDGAHHLQELADDRSVDTAIHRLGTNCNAHRLLADGHQMG</sequence>